<keyword evidence="1 4" id="KW-0560">Oxidoreductase</keyword>
<dbReference type="PANTHER" id="PTHR30137:SF8">
    <property type="entry name" value="BLR5498 PROTEIN"/>
    <property type="match status" value="1"/>
</dbReference>
<dbReference type="RefSeq" id="WP_159772466.1">
    <property type="nucleotide sequence ID" value="NZ_JAQOSL010000001.1"/>
</dbReference>
<proteinExistence type="predicted"/>
<dbReference type="PANTHER" id="PTHR30137">
    <property type="entry name" value="LUCIFERASE-LIKE MONOOXYGENASE"/>
    <property type="match status" value="1"/>
</dbReference>
<sequence>MKSIFFHLQGYRELPDDFRERYESIWATAPNKELCDPRKVHQYLNWNIDELELADDLGFDGIGVNEHHSNGYSFSGSPNLAASILARKKSDAAIMVLGNTLVQYNPPTRVAEELATLDCMSGGRIIAGMPVGSPMDTTIVHGITPTEVRSRYFEAHDLIKRAWTESGPFPFNGKYNKLRYVNPWPQPYQQDPHPPIWLGGGGSPETWKFATDNDYVYTYLSWGGHKYGKQLMDGFWQTVEQAGLDDNPYRAGFAQVVVVADTDAEAEKIYMPHIRDFYDKAMYVAPHHAFVPGYFKKAALQSFLGKPGQSKKNAPFGVPAGRDMTWKQHVEEDAMVIGGSPATVVDKLTAAVKSLRVGHLMVILQLSTMTREQTERNIRLFAEQVMPKISHIWDGHGYQDHWWPTGATRNSDLSVPQSGATTEVSA</sequence>
<dbReference type="InterPro" id="IPR050766">
    <property type="entry name" value="Bact_Lucif_Oxidored"/>
</dbReference>
<gene>
    <name evidence="4" type="ORF">ACFQGO_03345</name>
</gene>
<reference evidence="5" key="1">
    <citation type="journal article" date="2019" name="Int. J. Syst. Evol. Microbiol.">
        <title>The Global Catalogue of Microorganisms (GCM) 10K type strain sequencing project: providing services to taxonomists for standard genome sequencing and annotation.</title>
        <authorList>
            <consortium name="The Broad Institute Genomics Platform"/>
            <consortium name="The Broad Institute Genome Sequencing Center for Infectious Disease"/>
            <person name="Wu L."/>
            <person name="Ma J."/>
        </authorList>
    </citation>
    <scope>NUCLEOTIDE SEQUENCE [LARGE SCALE GENOMIC DNA]</scope>
    <source>
        <strain evidence="5">JCM 9918</strain>
    </source>
</reference>
<dbReference type="Gene3D" id="3.20.20.30">
    <property type="entry name" value="Luciferase-like domain"/>
    <property type="match status" value="1"/>
</dbReference>
<dbReference type="GO" id="GO:0016491">
    <property type="term" value="F:oxidoreductase activity"/>
    <property type="evidence" value="ECO:0007669"/>
    <property type="project" value="UniProtKB-KW"/>
</dbReference>
<comment type="caution">
    <text evidence="4">The sequence shown here is derived from an EMBL/GenBank/DDBJ whole genome shotgun (WGS) entry which is preliminary data.</text>
</comment>
<keyword evidence="5" id="KW-1185">Reference proteome</keyword>
<keyword evidence="2" id="KW-0503">Monooxygenase</keyword>
<evidence type="ECO:0000313" key="5">
    <source>
        <dbReference type="Proteomes" id="UP001596112"/>
    </source>
</evidence>
<evidence type="ECO:0000256" key="2">
    <source>
        <dbReference type="ARBA" id="ARBA00023033"/>
    </source>
</evidence>
<feature type="domain" description="Luciferase-like" evidence="3">
    <location>
        <begin position="45"/>
        <end position="353"/>
    </location>
</feature>
<protein>
    <submittedName>
        <fullName evidence="4">LLM class flavin-dependent oxidoreductase</fullName>
        <ecNumber evidence="4">1.-.-.-</ecNumber>
    </submittedName>
</protein>
<evidence type="ECO:0000259" key="3">
    <source>
        <dbReference type="Pfam" id="PF00296"/>
    </source>
</evidence>
<dbReference type="EC" id="1.-.-.-" evidence="4"/>
<dbReference type="InterPro" id="IPR011251">
    <property type="entry name" value="Luciferase-like_dom"/>
</dbReference>
<dbReference type="InterPro" id="IPR036661">
    <property type="entry name" value="Luciferase-like_sf"/>
</dbReference>
<name>A0ABW1B0J9_9ACTN</name>
<organism evidence="4 5">
    <name type="scientific">Streptomyces heilongjiangensis</name>
    <dbReference type="NCBI Taxonomy" id="945052"/>
    <lineage>
        <taxon>Bacteria</taxon>
        <taxon>Bacillati</taxon>
        <taxon>Actinomycetota</taxon>
        <taxon>Actinomycetes</taxon>
        <taxon>Kitasatosporales</taxon>
        <taxon>Streptomycetaceae</taxon>
        <taxon>Streptomyces</taxon>
    </lineage>
</organism>
<accession>A0ABW1B0J9</accession>
<dbReference type="Pfam" id="PF00296">
    <property type="entry name" value="Bac_luciferase"/>
    <property type="match status" value="1"/>
</dbReference>
<evidence type="ECO:0000256" key="1">
    <source>
        <dbReference type="ARBA" id="ARBA00023002"/>
    </source>
</evidence>
<dbReference type="Proteomes" id="UP001596112">
    <property type="component" value="Unassembled WGS sequence"/>
</dbReference>
<dbReference type="SUPFAM" id="SSF51679">
    <property type="entry name" value="Bacterial luciferase-like"/>
    <property type="match status" value="1"/>
</dbReference>
<evidence type="ECO:0000313" key="4">
    <source>
        <dbReference type="EMBL" id="MFC5806548.1"/>
    </source>
</evidence>
<dbReference type="EMBL" id="JBHSNZ010000002">
    <property type="protein sequence ID" value="MFC5806548.1"/>
    <property type="molecule type" value="Genomic_DNA"/>
</dbReference>